<dbReference type="PANTHER" id="PTHR14614">
    <property type="entry name" value="HEPATOCELLULAR CARCINOMA-ASSOCIATED ANTIGEN"/>
    <property type="match status" value="1"/>
</dbReference>
<sequence>MTIRVRYETHEFDKVDIHLRSLRSNQEFEDDNGEAEALGISSATWPLFGIVWPSGQVLAHHLYHTDFKGKRILEVGCGIGLTSILLNHLHADITATDYHPRAEGFMQLNTDLNNDSRVPFVRTGWADPETELGKFDLIIGSDLLYEDEHVKQLTNFICQHSNPEGEVILVDPGRGRHARFSKAMEEEGFTLSIERPAQPDFMDNPFKGVILSYSR</sequence>
<keyword evidence="2" id="KW-1185">Reference proteome</keyword>
<protein>
    <submittedName>
        <fullName evidence="1">Methyltransferase domain-containing protein</fullName>
    </submittedName>
</protein>
<gene>
    <name evidence="1" type="ORF">EH243_00365</name>
</gene>
<dbReference type="Gene3D" id="3.40.50.150">
    <property type="entry name" value="Vaccinia Virus protein VP39"/>
    <property type="match status" value="1"/>
</dbReference>
<dbReference type="GO" id="GO:0008168">
    <property type="term" value="F:methyltransferase activity"/>
    <property type="evidence" value="ECO:0007669"/>
    <property type="project" value="UniProtKB-KW"/>
</dbReference>
<keyword evidence="1" id="KW-0489">Methyltransferase</keyword>
<dbReference type="AlphaFoldDB" id="A0A430KVA0"/>
<dbReference type="GO" id="GO:0032259">
    <property type="term" value="P:methylation"/>
    <property type="evidence" value="ECO:0007669"/>
    <property type="project" value="UniProtKB-KW"/>
</dbReference>
<reference evidence="1 2" key="1">
    <citation type="submission" date="2018-11" db="EMBL/GenBank/DDBJ databases">
        <title>The draft genome sequence of Amphritea opalescens ANRC-JH13T.</title>
        <authorList>
            <person name="Fang Z."/>
            <person name="Zhang Y."/>
            <person name="Han X."/>
        </authorList>
    </citation>
    <scope>NUCLEOTIDE SEQUENCE [LARGE SCALE GENOMIC DNA]</scope>
    <source>
        <strain evidence="1 2">ANRC-JH13</strain>
    </source>
</reference>
<keyword evidence="1" id="KW-0808">Transferase</keyword>
<dbReference type="InterPro" id="IPR019410">
    <property type="entry name" value="Methyltransf_16"/>
</dbReference>
<dbReference type="EMBL" id="RQXW01000001">
    <property type="protein sequence ID" value="RTE67441.1"/>
    <property type="molecule type" value="Genomic_DNA"/>
</dbReference>
<organism evidence="1 2">
    <name type="scientific">Amphritea opalescens</name>
    <dbReference type="NCBI Taxonomy" id="2490544"/>
    <lineage>
        <taxon>Bacteria</taxon>
        <taxon>Pseudomonadati</taxon>
        <taxon>Pseudomonadota</taxon>
        <taxon>Gammaproteobacteria</taxon>
        <taxon>Oceanospirillales</taxon>
        <taxon>Oceanospirillaceae</taxon>
        <taxon>Amphritea</taxon>
    </lineage>
</organism>
<evidence type="ECO:0000313" key="1">
    <source>
        <dbReference type="EMBL" id="RTE67441.1"/>
    </source>
</evidence>
<dbReference type="SUPFAM" id="SSF53335">
    <property type="entry name" value="S-adenosyl-L-methionine-dependent methyltransferases"/>
    <property type="match status" value="1"/>
</dbReference>
<evidence type="ECO:0000313" key="2">
    <source>
        <dbReference type="Proteomes" id="UP000283087"/>
    </source>
</evidence>
<dbReference type="OrthoDB" id="264333at2"/>
<dbReference type="Pfam" id="PF10294">
    <property type="entry name" value="Methyltransf_16"/>
    <property type="match status" value="1"/>
</dbReference>
<proteinExistence type="predicted"/>
<accession>A0A430KVA0</accession>
<dbReference type="InterPro" id="IPR029063">
    <property type="entry name" value="SAM-dependent_MTases_sf"/>
</dbReference>
<dbReference type="Proteomes" id="UP000283087">
    <property type="component" value="Unassembled WGS sequence"/>
</dbReference>
<dbReference type="RefSeq" id="WP_126156651.1">
    <property type="nucleotide sequence ID" value="NZ_RQXW01000001.1"/>
</dbReference>
<dbReference type="CDD" id="cd02440">
    <property type="entry name" value="AdoMet_MTases"/>
    <property type="match status" value="1"/>
</dbReference>
<name>A0A430KVA0_9GAMM</name>
<comment type="caution">
    <text evidence="1">The sequence shown here is derived from an EMBL/GenBank/DDBJ whole genome shotgun (WGS) entry which is preliminary data.</text>
</comment>